<dbReference type="InterPro" id="IPR010987">
    <property type="entry name" value="Glutathione-S-Trfase_C-like"/>
</dbReference>
<reference evidence="5 6" key="1">
    <citation type="submission" date="2024-11" db="EMBL/GenBank/DDBJ databases">
        <title>A near-complete genome assembly of Cinchona calisaya.</title>
        <authorList>
            <person name="Lian D.C."/>
            <person name="Zhao X.W."/>
            <person name="Wei L."/>
        </authorList>
    </citation>
    <scope>NUCLEOTIDE SEQUENCE [LARGE SCALE GENOMIC DNA]</scope>
    <source>
        <tissue evidence="5">Nenye</tissue>
    </source>
</reference>
<evidence type="ECO:0000259" key="4">
    <source>
        <dbReference type="PROSITE" id="PS50405"/>
    </source>
</evidence>
<dbReference type="InterPro" id="IPR004045">
    <property type="entry name" value="Glutathione_S-Trfase_N"/>
</dbReference>
<proteinExistence type="predicted"/>
<protein>
    <recommendedName>
        <fullName evidence="4">GST C-terminal domain-containing protein</fullName>
    </recommendedName>
</protein>
<dbReference type="FunFam" id="3.40.30.10:FF:000198">
    <property type="entry name" value="Glutathione S-transferase family protein"/>
    <property type="match status" value="1"/>
</dbReference>
<dbReference type="PIRSF" id="PIRSF015753">
    <property type="entry name" value="GST"/>
    <property type="match status" value="1"/>
</dbReference>
<dbReference type="AlphaFoldDB" id="A0ABD2ZW88"/>
<dbReference type="SUPFAM" id="SSF52833">
    <property type="entry name" value="Thioredoxin-like"/>
    <property type="match status" value="1"/>
</dbReference>
<dbReference type="InterPro" id="IPR040079">
    <property type="entry name" value="Glutathione_S-Trfase"/>
</dbReference>
<gene>
    <name evidence="5" type="ORF">ACH5RR_015850</name>
</gene>
<dbReference type="FunFam" id="1.20.1050.10:FF:000037">
    <property type="entry name" value="Glutathione S-transferase family protein"/>
    <property type="match status" value="1"/>
</dbReference>
<feature type="active site" description="Nucleophile" evidence="1">
    <location>
        <position position="88"/>
    </location>
</feature>
<evidence type="ECO:0000313" key="6">
    <source>
        <dbReference type="Proteomes" id="UP001630127"/>
    </source>
</evidence>
<dbReference type="InterPro" id="IPR036249">
    <property type="entry name" value="Thioredoxin-like_sf"/>
</dbReference>
<feature type="site" description="Lowers pKa of active site Cys" evidence="3">
    <location>
        <position position="332"/>
    </location>
</feature>
<sequence>MSLTICKLHTLLNAAVEVGMKPKQQPFFLLQLSFKHTIQMARSALDEMSASGAFVRTPSTFRNLISRDPNAPFPAEAGRYHLYISYACPWASRCLAYLKVKGLDKSISFTAVKTKWERTKDTDDHMGWVFPSSSTEEPGAEPDPLNGAKSIRELYEIAGINYSGKFTVPVLWDKKLKTIVNNESSEIIRMLNTDFNDLAENPELDLYPSHLQTQINEINGWIYDDINNGVYKCGFAKKQEPYNEAVNQLYESLDKCEEIISKQRYLCGGTVTEADIRLFVTLIRFDEAYAVYFKCNKKLIREYPNLFNYTKDIFQLPRISSSVNMEHIKKGYGSLSLINPSGVIAQGPDIDYSSPHDRARFS</sequence>
<feature type="binding site" evidence="2">
    <location>
        <begin position="183"/>
        <end position="184"/>
    </location>
    <ligand>
        <name>glutathione</name>
        <dbReference type="ChEBI" id="CHEBI:57925"/>
    </ligand>
</feature>
<dbReference type="Gene3D" id="3.40.30.10">
    <property type="entry name" value="Glutaredoxin"/>
    <property type="match status" value="1"/>
</dbReference>
<evidence type="ECO:0000256" key="2">
    <source>
        <dbReference type="PIRSR" id="PIRSR015753-2"/>
    </source>
</evidence>
<dbReference type="SFLD" id="SFLDG01148">
    <property type="entry name" value="Xi_(cytGST)"/>
    <property type="match status" value="1"/>
</dbReference>
<name>A0ABD2ZW88_9GENT</name>
<feature type="domain" description="GST C-terminal" evidence="4">
    <location>
        <begin position="208"/>
        <end position="332"/>
    </location>
</feature>
<dbReference type="PROSITE" id="PS50405">
    <property type="entry name" value="GST_CTER"/>
    <property type="match status" value="1"/>
</dbReference>
<comment type="caution">
    <text evidence="5">The sequence shown here is derived from an EMBL/GenBank/DDBJ whole genome shotgun (WGS) entry which is preliminary data.</text>
</comment>
<dbReference type="EMBL" id="JBJUIK010000007">
    <property type="protein sequence ID" value="KAL3523016.1"/>
    <property type="molecule type" value="Genomic_DNA"/>
</dbReference>
<dbReference type="CDD" id="cd03190">
    <property type="entry name" value="GST_C_Omega_like"/>
    <property type="match status" value="1"/>
</dbReference>
<dbReference type="PANTHER" id="PTHR32419:SF6">
    <property type="entry name" value="GLUTATHIONE S-TRANSFERASE OMEGA-LIKE 1-RELATED"/>
    <property type="match status" value="1"/>
</dbReference>
<feature type="site" description="Lowers pKa of active site Cys" evidence="3">
    <location>
        <position position="289"/>
    </location>
</feature>
<evidence type="ECO:0000313" key="5">
    <source>
        <dbReference type="EMBL" id="KAL3523016.1"/>
    </source>
</evidence>
<dbReference type="SUPFAM" id="SSF47616">
    <property type="entry name" value="GST C-terminal domain-like"/>
    <property type="match status" value="1"/>
</dbReference>
<accession>A0ABD2ZW88</accession>
<dbReference type="SFLD" id="SFLDS00019">
    <property type="entry name" value="Glutathione_Transferase_(cytos"/>
    <property type="match status" value="1"/>
</dbReference>
<dbReference type="Proteomes" id="UP001630127">
    <property type="component" value="Unassembled WGS sequence"/>
</dbReference>
<dbReference type="InterPro" id="IPR016639">
    <property type="entry name" value="GST_Omega/GSH"/>
</dbReference>
<evidence type="ECO:0000256" key="3">
    <source>
        <dbReference type="PIRSR" id="PIRSR015753-3"/>
    </source>
</evidence>
<dbReference type="InterPro" id="IPR047047">
    <property type="entry name" value="GST_Omega-like_C"/>
</dbReference>
<dbReference type="Pfam" id="PF13410">
    <property type="entry name" value="GST_C_2"/>
    <property type="match status" value="1"/>
</dbReference>
<feature type="binding site" evidence="2">
    <location>
        <begin position="165"/>
        <end position="168"/>
    </location>
    <ligand>
        <name>glutathione</name>
        <dbReference type="ChEBI" id="CHEBI:57925"/>
    </ligand>
</feature>
<keyword evidence="6" id="KW-1185">Reference proteome</keyword>
<evidence type="ECO:0000256" key="1">
    <source>
        <dbReference type="PIRSR" id="PIRSR015753-1"/>
    </source>
</evidence>
<feature type="active site" description="Proton donor/acceptor" evidence="1">
    <location>
        <position position="231"/>
    </location>
</feature>
<dbReference type="SFLD" id="SFLDG01206">
    <property type="entry name" value="Xi.1"/>
    <property type="match status" value="1"/>
</dbReference>
<dbReference type="PANTHER" id="PTHR32419">
    <property type="entry name" value="GLUTATHIONYL-HYDROQUINONE REDUCTASE"/>
    <property type="match status" value="1"/>
</dbReference>
<dbReference type="Gene3D" id="1.20.1050.10">
    <property type="match status" value="1"/>
</dbReference>
<organism evidence="5 6">
    <name type="scientific">Cinchona calisaya</name>
    <dbReference type="NCBI Taxonomy" id="153742"/>
    <lineage>
        <taxon>Eukaryota</taxon>
        <taxon>Viridiplantae</taxon>
        <taxon>Streptophyta</taxon>
        <taxon>Embryophyta</taxon>
        <taxon>Tracheophyta</taxon>
        <taxon>Spermatophyta</taxon>
        <taxon>Magnoliopsida</taxon>
        <taxon>eudicotyledons</taxon>
        <taxon>Gunneridae</taxon>
        <taxon>Pentapetalae</taxon>
        <taxon>asterids</taxon>
        <taxon>lamiids</taxon>
        <taxon>Gentianales</taxon>
        <taxon>Rubiaceae</taxon>
        <taxon>Cinchonoideae</taxon>
        <taxon>Cinchoneae</taxon>
        <taxon>Cinchona</taxon>
    </lineage>
</organism>
<dbReference type="InterPro" id="IPR036282">
    <property type="entry name" value="Glutathione-S-Trfase_C_sf"/>
</dbReference>
<dbReference type="Pfam" id="PF13409">
    <property type="entry name" value="GST_N_2"/>
    <property type="match status" value="1"/>
</dbReference>
<feature type="binding site" evidence="2">
    <location>
        <position position="128"/>
    </location>
    <ligand>
        <name>glutathione</name>
        <dbReference type="ChEBI" id="CHEBI:57925"/>
    </ligand>
</feature>